<feature type="compositionally biased region" description="Basic residues" evidence="5">
    <location>
        <begin position="369"/>
        <end position="379"/>
    </location>
</feature>
<feature type="compositionally biased region" description="Basic residues" evidence="5">
    <location>
        <begin position="288"/>
        <end position="308"/>
    </location>
</feature>
<dbReference type="EMBL" id="JAGKHQ010000012">
    <property type="protein sequence ID" value="KAG7503205.1"/>
    <property type="molecule type" value="Genomic_DNA"/>
</dbReference>
<feature type="region of interest" description="Disordered" evidence="5">
    <location>
        <begin position="272"/>
        <end position="379"/>
    </location>
</feature>
<feature type="transmembrane region" description="Helical" evidence="6">
    <location>
        <begin position="226"/>
        <end position="253"/>
    </location>
</feature>
<proteinExistence type="predicted"/>
<evidence type="ECO:0000256" key="6">
    <source>
        <dbReference type="SAM" id="Phobius"/>
    </source>
</evidence>
<comment type="caution">
    <text evidence="8">The sequence shown here is derived from an EMBL/GenBank/DDBJ whole genome shotgun (WGS) entry which is preliminary data.</text>
</comment>
<sequence>MRRMAMKMAATSEITLLLLCCFIISTTDAQDKCDHYVTVGESFTVTLKNHRLSDSEKLKWLKDNTLIVDRKAARNGAEPRFSKGSKDDIDQNGSLKLKKINKDQAGKYTPEVMSADGISIKDLESVHLCVMDRVPEPKVQTQCQSQAKAKFTCSVKPASDIKYEWLLNNQTMKGQKSPTLIYNTKNLGTDSFRCKVSNQVSSLTSDSVPDPCYKPSFVFPKQFLGYSIWIFVGGGGGVVLVLIVVVIVCCVWAKRKKSLQIKDEEELRLRWGSPTQEEQQQQQQQQQQRHHHHSHPPNHPHHHHHHHQQQPAGHTGPRQHRSKQHLDPQYPRAQNPASGHPQPSPRRPAQAPRPPVNENDEQPPPLPQPRKKGPRTQRV</sequence>
<evidence type="ECO:0000256" key="4">
    <source>
        <dbReference type="ARBA" id="ARBA00023180"/>
    </source>
</evidence>
<dbReference type="NCBIfam" id="NF041738">
    <property type="entry name" value="GG_III-CTERM"/>
    <property type="match status" value="1"/>
</dbReference>
<dbReference type="InterPro" id="IPR015631">
    <property type="entry name" value="CD2/SLAM_rcpt"/>
</dbReference>
<feature type="signal peptide" evidence="7">
    <location>
        <begin position="1"/>
        <end position="29"/>
    </location>
</feature>
<keyword evidence="6" id="KW-0812">Transmembrane</keyword>
<evidence type="ECO:0000256" key="7">
    <source>
        <dbReference type="SAM" id="SignalP"/>
    </source>
</evidence>
<evidence type="ECO:0000256" key="5">
    <source>
        <dbReference type="SAM" id="MobiDB-lite"/>
    </source>
</evidence>
<dbReference type="AlphaFoldDB" id="A0AAV6RFD1"/>
<dbReference type="GO" id="GO:0016020">
    <property type="term" value="C:membrane"/>
    <property type="evidence" value="ECO:0007669"/>
    <property type="project" value="UniProtKB-SubCell"/>
</dbReference>
<evidence type="ECO:0000256" key="3">
    <source>
        <dbReference type="ARBA" id="ARBA00023136"/>
    </source>
</evidence>
<dbReference type="PANTHER" id="PTHR12080">
    <property type="entry name" value="SIGNALING LYMPHOCYTIC ACTIVATION MOLECULE"/>
    <property type="match status" value="1"/>
</dbReference>
<keyword evidence="9" id="KW-1185">Reference proteome</keyword>
<dbReference type="Proteomes" id="UP000693946">
    <property type="component" value="Linkage Group LG2"/>
</dbReference>
<protein>
    <submittedName>
        <fullName evidence="8">T-cell surface antigen CD2</fullName>
    </submittedName>
</protein>
<evidence type="ECO:0000256" key="1">
    <source>
        <dbReference type="ARBA" id="ARBA00004370"/>
    </source>
</evidence>
<dbReference type="PANTHER" id="PTHR12080:SF134">
    <property type="entry name" value="CD48 ANTIGEN"/>
    <property type="match status" value="1"/>
</dbReference>
<name>A0AAV6RFD1_SOLSE</name>
<evidence type="ECO:0000313" key="8">
    <source>
        <dbReference type="EMBL" id="KAG7503205.1"/>
    </source>
</evidence>
<gene>
    <name evidence="8" type="ORF">JOB18_033575</name>
</gene>
<organism evidence="8 9">
    <name type="scientific">Solea senegalensis</name>
    <name type="common">Senegalese sole</name>
    <dbReference type="NCBI Taxonomy" id="28829"/>
    <lineage>
        <taxon>Eukaryota</taxon>
        <taxon>Metazoa</taxon>
        <taxon>Chordata</taxon>
        <taxon>Craniata</taxon>
        <taxon>Vertebrata</taxon>
        <taxon>Euteleostomi</taxon>
        <taxon>Actinopterygii</taxon>
        <taxon>Neopterygii</taxon>
        <taxon>Teleostei</taxon>
        <taxon>Neoteleostei</taxon>
        <taxon>Acanthomorphata</taxon>
        <taxon>Carangaria</taxon>
        <taxon>Pleuronectiformes</taxon>
        <taxon>Pleuronectoidei</taxon>
        <taxon>Soleidae</taxon>
        <taxon>Solea</taxon>
    </lineage>
</organism>
<feature type="compositionally biased region" description="Pro residues" evidence="5">
    <location>
        <begin position="342"/>
        <end position="355"/>
    </location>
</feature>
<evidence type="ECO:0000256" key="2">
    <source>
        <dbReference type="ARBA" id="ARBA00022729"/>
    </source>
</evidence>
<keyword evidence="6" id="KW-1133">Transmembrane helix</keyword>
<keyword evidence="4" id="KW-0325">Glycoprotein</keyword>
<feature type="chain" id="PRO_5043989285" evidence="7">
    <location>
        <begin position="30"/>
        <end position="379"/>
    </location>
</feature>
<keyword evidence="3 6" id="KW-0472">Membrane</keyword>
<accession>A0AAV6RFD1</accession>
<reference evidence="8 9" key="1">
    <citation type="journal article" date="2021" name="Sci. Rep.">
        <title>Chromosome anchoring in Senegalese sole (Solea senegalensis) reveals sex-associated markers and genome rearrangements in flatfish.</title>
        <authorList>
            <person name="Guerrero-Cozar I."/>
            <person name="Gomez-Garrido J."/>
            <person name="Berbel C."/>
            <person name="Martinez-Blanch J.F."/>
            <person name="Alioto T."/>
            <person name="Claros M.G."/>
            <person name="Gagnaire P.A."/>
            <person name="Manchado M."/>
        </authorList>
    </citation>
    <scope>NUCLEOTIDE SEQUENCE [LARGE SCALE GENOMIC DNA]</scope>
    <source>
        <strain evidence="8">Sse05_10M</strain>
    </source>
</reference>
<evidence type="ECO:0000313" key="9">
    <source>
        <dbReference type="Proteomes" id="UP000693946"/>
    </source>
</evidence>
<keyword evidence="2 7" id="KW-0732">Signal</keyword>
<comment type="subcellular location">
    <subcellularLocation>
        <location evidence="1">Membrane</location>
    </subcellularLocation>
</comment>